<dbReference type="RefSeq" id="WP_012875850.1">
    <property type="nucleotide sequence ID" value="NC_013526.1"/>
</dbReference>
<dbReference type="OrthoDB" id="9762302at2"/>
<dbReference type="Gene3D" id="3.40.630.10">
    <property type="entry name" value="Zn peptidases"/>
    <property type="match status" value="1"/>
</dbReference>
<proteinExistence type="predicted"/>
<dbReference type="GO" id="GO:0008270">
    <property type="term" value="F:zinc ion binding"/>
    <property type="evidence" value="ECO:0007669"/>
    <property type="project" value="TreeGrafter"/>
</dbReference>
<dbReference type="eggNOG" id="COG2234">
    <property type="taxonomic scope" value="Bacteria"/>
</dbReference>
<evidence type="ECO:0000313" key="5">
    <source>
        <dbReference type="Proteomes" id="UP000000323"/>
    </source>
</evidence>
<dbReference type="EMBL" id="CP001826">
    <property type="protein sequence ID" value="ACZ42819.1"/>
    <property type="molecule type" value="Genomic_DNA"/>
</dbReference>
<dbReference type="SUPFAM" id="SSF53187">
    <property type="entry name" value="Zn-dependent exopeptidases"/>
    <property type="match status" value="1"/>
</dbReference>
<gene>
    <name evidence="4" type="ordered locus">Tter_1913</name>
</gene>
<reference evidence="5" key="1">
    <citation type="journal article" date="2010" name="Stand. Genomic Sci.">
        <title>Complete genome sequence of 'Thermobaculum terrenum' type strain (YNP1).</title>
        <authorList>
            <person name="Kiss H."/>
            <person name="Cleland D."/>
            <person name="Lapidus A."/>
            <person name="Lucas S."/>
            <person name="Glavina Del Rio T."/>
            <person name="Nolan M."/>
            <person name="Tice H."/>
            <person name="Han C."/>
            <person name="Goodwin L."/>
            <person name="Pitluck S."/>
            <person name="Liolios K."/>
            <person name="Ivanova N."/>
            <person name="Mavromatis K."/>
            <person name="Ovchinnikova G."/>
            <person name="Pati A."/>
            <person name="Chen A."/>
            <person name="Palaniappan K."/>
            <person name="Land M."/>
            <person name="Hauser L."/>
            <person name="Chang Y."/>
            <person name="Jeffries C."/>
            <person name="Lu M."/>
            <person name="Brettin T."/>
            <person name="Detter J."/>
            <person name="Goker M."/>
            <person name="Tindall B."/>
            <person name="Beck B."/>
            <person name="McDermott T."/>
            <person name="Woyke T."/>
            <person name="Bristow J."/>
            <person name="Eisen J."/>
            <person name="Markowitz V."/>
            <person name="Hugenholtz P."/>
            <person name="Kyrpides N."/>
            <person name="Klenk H."/>
            <person name="Cheng J."/>
        </authorList>
    </citation>
    <scope>NUCLEOTIDE SEQUENCE [LARGE SCALE GENOMIC DNA]</scope>
    <source>
        <strain evidence="5">ATCC BAA-798 / YNP1</strain>
    </source>
</reference>
<organism evidence="4 5">
    <name type="scientific">Thermobaculum terrenum (strain ATCC BAA-798 / CCMEE 7001 / YNP1)</name>
    <dbReference type="NCBI Taxonomy" id="525904"/>
    <lineage>
        <taxon>Bacteria</taxon>
        <taxon>Bacillati</taxon>
        <taxon>Chloroflexota</taxon>
        <taxon>Chloroflexia</taxon>
        <taxon>Candidatus Thermobaculales</taxon>
        <taxon>Candidatus Thermobaculaceae</taxon>
        <taxon>Thermobaculum</taxon>
    </lineage>
</organism>
<evidence type="ECO:0000256" key="2">
    <source>
        <dbReference type="ARBA" id="ARBA00023315"/>
    </source>
</evidence>
<name>D1CGE8_THET1</name>
<dbReference type="AlphaFoldDB" id="D1CGE8"/>
<accession>D1CGE8</accession>
<dbReference type="GO" id="GO:0016603">
    <property type="term" value="F:glutaminyl-peptide cyclotransferase activity"/>
    <property type="evidence" value="ECO:0007669"/>
    <property type="project" value="TreeGrafter"/>
</dbReference>
<dbReference type="InterPro" id="IPR040234">
    <property type="entry name" value="QC/QCL"/>
</dbReference>
<evidence type="ECO:0000313" key="4">
    <source>
        <dbReference type="EMBL" id="ACZ42819.1"/>
    </source>
</evidence>
<dbReference type="PANTHER" id="PTHR12283">
    <property type="entry name" value="GLUTAMINYL-PEPTIDE CYCLOTRANSFERASE"/>
    <property type="match status" value="1"/>
</dbReference>
<protein>
    <submittedName>
        <fullName evidence="4">Peptidase M28</fullName>
    </submittedName>
</protein>
<dbReference type="PANTHER" id="PTHR12283:SF6">
    <property type="entry name" value="GLUTAMINYL-PEPTIDE CYCLOTRANSFERASE-RELATED"/>
    <property type="match status" value="1"/>
</dbReference>
<evidence type="ECO:0000259" key="3">
    <source>
        <dbReference type="Pfam" id="PF04389"/>
    </source>
</evidence>
<dbReference type="Proteomes" id="UP000000323">
    <property type="component" value="Chromosome 2"/>
</dbReference>
<dbReference type="Pfam" id="PF04389">
    <property type="entry name" value="Peptidase_M28"/>
    <property type="match status" value="1"/>
</dbReference>
<keyword evidence="1" id="KW-0808">Transferase</keyword>
<sequence length="304" mass="33441">MSHLDRRTFLWGLLGLAGAQLGCGAPGTATPTVGPLPFDRRRAWGYLLRQVAFGPRVPGTAPHSRCRDFLLRELRATLGSASPQAFSFQGVQMCNILSQYHGGGEDHVLLCAHWDTRPRADNERDPDRRRLPIPGANDGASGVAVLLEIAHALQVLRPPIRVSFALFDGEDWGPDEASMYLGSRHYASTLPQGRPSWGVLLDMVGDRALRIPREGFSEEMARAVNDRVWAAARLAGHGDVFVEERGASILDDHLPLLRRGIPVVDVIDFDYPHWHTLRDDPSACSPHSLEVVGRTVLAALTFEL</sequence>
<keyword evidence="5" id="KW-1185">Reference proteome</keyword>
<dbReference type="KEGG" id="ttr:Tter_1913"/>
<keyword evidence="2" id="KW-0012">Acyltransferase</keyword>
<dbReference type="InterPro" id="IPR007484">
    <property type="entry name" value="Peptidase_M28"/>
</dbReference>
<evidence type="ECO:0000256" key="1">
    <source>
        <dbReference type="ARBA" id="ARBA00022679"/>
    </source>
</evidence>
<dbReference type="STRING" id="525904.Tter_1913"/>
<feature type="domain" description="Peptidase M28" evidence="3">
    <location>
        <begin position="95"/>
        <end position="299"/>
    </location>
</feature>
<dbReference type="HOGENOM" id="CLU_045003_2_0_0"/>